<keyword evidence="1" id="KW-0812">Transmembrane</keyword>
<gene>
    <name evidence="2" type="ORF">GCM10007927_23380</name>
</gene>
<name>A0ABQ5VK78_9RHOB</name>
<reference evidence="2" key="2">
    <citation type="submission" date="2023-01" db="EMBL/GenBank/DDBJ databases">
        <title>Draft genome sequence of Sulfitobacter pacificus strain NBRC 109915.</title>
        <authorList>
            <person name="Sun Q."/>
            <person name="Mori K."/>
        </authorList>
    </citation>
    <scope>NUCLEOTIDE SEQUENCE</scope>
    <source>
        <strain evidence="2">NBRC 109915</strain>
    </source>
</reference>
<evidence type="ECO:0000313" key="3">
    <source>
        <dbReference type="Proteomes" id="UP001161388"/>
    </source>
</evidence>
<keyword evidence="3" id="KW-1185">Reference proteome</keyword>
<evidence type="ECO:0000313" key="2">
    <source>
        <dbReference type="EMBL" id="GLQ27535.1"/>
    </source>
</evidence>
<keyword evidence="1" id="KW-0472">Membrane</keyword>
<accession>A0ABQ5VK78</accession>
<evidence type="ECO:0000256" key="1">
    <source>
        <dbReference type="SAM" id="Phobius"/>
    </source>
</evidence>
<keyword evidence="1" id="KW-1133">Transmembrane helix</keyword>
<comment type="caution">
    <text evidence="2">The sequence shown here is derived from an EMBL/GenBank/DDBJ whole genome shotgun (WGS) entry which is preliminary data.</text>
</comment>
<sequence>MILHRSFIGISILGGLIGTFFLTGVLINALGLNVTFYDAIWSELDGIYSTTVAVGEDTEFCLCPAYVCESSSEAAMLTHPTIWGWRNFQYFRAPAFPKTEQSPRHKAENPKPIHALGEQEYCLMKREGDILSLTLSENAGAFWLDIK</sequence>
<proteinExistence type="predicted"/>
<feature type="transmembrane region" description="Helical" evidence="1">
    <location>
        <begin position="7"/>
        <end position="27"/>
    </location>
</feature>
<organism evidence="2 3">
    <name type="scientific">Sulfitobacter pacificus</name>
    <dbReference type="NCBI Taxonomy" id="1499314"/>
    <lineage>
        <taxon>Bacteria</taxon>
        <taxon>Pseudomonadati</taxon>
        <taxon>Pseudomonadota</taxon>
        <taxon>Alphaproteobacteria</taxon>
        <taxon>Rhodobacterales</taxon>
        <taxon>Roseobacteraceae</taxon>
        <taxon>Sulfitobacter</taxon>
    </lineage>
</organism>
<dbReference type="RefSeq" id="WP_284373618.1">
    <property type="nucleotide sequence ID" value="NZ_BSNL01000001.1"/>
</dbReference>
<reference evidence="2" key="1">
    <citation type="journal article" date="2014" name="Int. J. Syst. Evol. Microbiol.">
        <title>Complete genome of a new Firmicutes species belonging to the dominant human colonic microbiota ('Ruminococcus bicirculans') reveals two chromosomes and a selective capacity to utilize plant glucans.</title>
        <authorList>
            <consortium name="NISC Comparative Sequencing Program"/>
            <person name="Wegmann U."/>
            <person name="Louis P."/>
            <person name="Goesmann A."/>
            <person name="Henrissat B."/>
            <person name="Duncan S.H."/>
            <person name="Flint H.J."/>
        </authorList>
    </citation>
    <scope>NUCLEOTIDE SEQUENCE</scope>
    <source>
        <strain evidence="2">NBRC 109915</strain>
    </source>
</reference>
<protein>
    <submittedName>
        <fullName evidence="2">Uncharacterized protein</fullName>
    </submittedName>
</protein>
<dbReference type="Proteomes" id="UP001161388">
    <property type="component" value="Unassembled WGS sequence"/>
</dbReference>
<dbReference type="EMBL" id="BSNL01000001">
    <property type="protein sequence ID" value="GLQ27535.1"/>
    <property type="molecule type" value="Genomic_DNA"/>
</dbReference>